<sequence>MESCSDRLSPSSDLTSESETSLPSFPYEQNNFYTQSDINEKQYFSCKQKSPRMDERKDYLQESNKNSFENYLSPRSKKYLNFELKLPPINDNFFSQIDNDERRTAYFNDTMKNVQNENNPMVEIDINNFENVVNERERQYFADSDNNMRRCLNFNAEQVQCVCEALQQKGDIEKLAAFLWSLPTTELLRGNETVLRARALVAYHHGVFQELYAILEKHSFPPRHHTTLQTLWFKAHYKEAEKVRGRALGAVDKYRLRKKYPLPKTIWDGEETVYCFKEKSRNALKDCYYRNRYPTPDEKRALAQKTGLTLTQVSNWFKNRRQRDRTPQQQNRSEMLVSAQYVGSQGGLTQSFIPNAYYKLQDATHYLHGNTP</sequence>
<evidence type="ECO:0000256" key="2">
    <source>
        <dbReference type="ARBA" id="ARBA00004496"/>
    </source>
</evidence>
<dbReference type="SMART" id="SM00389">
    <property type="entry name" value="HOX"/>
    <property type="match status" value="1"/>
</dbReference>
<dbReference type="Proteomes" id="UP000838878">
    <property type="component" value="Chromosome 13"/>
</dbReference>
<feature type="domain" description="Homeobox" evidence="12">
    <location>
        <begin position="276"/>
        <end position="327"/>
    </location>
</feature>
<dbReference type="GO" id="GO:0000981">
    <property type="term" value="F:DNA-binding transcription factor activity, RNA polymerase II-specific"/>
    <property type="evidence" value="ECO:0007669"/>
    <property type="project" value="InterPro"/>
</dbReference>
<dbReference type="InterPro" id="IPR017970">
    <property type="entry name" value="Homeobox_CS"/>
</dbReference>
<evidence type="ECO:0000256" key="9">
    <source>
        <dbReference type="PROSITE-ProRule" id="PRU00108"/>
    </source>
</evidence>
<dbReference type="GO" id="GO:0000978">
    <property type="term" value="F:RNA polymerase II cis-regulatory region sequence-specific DNA binding"/>
    <property type="evidence" value="ECO:0007669"/>
    <property type="project" value="TreeGrafter"/>
</dbReference>
<keyword evidence="5 9" id="KW-0238">DNA-binding</keyword>
<evidence type="ECO:0000256" key="4">
    <source>
        <dbReference type="ARBA" id="ARBA00023015"/>
    </source>
</evidence>
<keyword evidence="3" id="KW-0217">Developmental protein</keyword>
<dbReference type="GO" id="GO:0005667">
    <property type="term" value="C:transcription regulator complex"/>
    <property type="evidence" value="ECO:0007669"/>
    <property type="project" value="TreeGrafter"/>
</dbReference>
<dbReference type="PROSITE" id="PS50071">
    <property type="entry name" value="HOMEOBOX_2"/>
    <property type="match status" value="1"/>
</dbReference>
<evidence type="ECO:0000256" key="7">
    <source>
        <dbReference type="ARBA" id="ARBA00023163"/>
    </source>
</evidence>
<keyword evidence="14" id="KW-1185">Reference proteome</keyword>
<dbReference type="PANTHER" id="PTHR10390:SF44">
    <property type="entry name" value="SIX HOMEOBOX 4"/>
    <property type="match status" value="1"/>
</dbReference>
<keyword evidence="6 9" id="KW-0371">Homeobox</keyword>
<proteinExistence type="predicted"/>
<accession>A0A8J9VFS7</accession>
<reference evidence="13" key="1">
    <citation type="submission" date="2021-12" db="EMBL/GenBank/DDBJ databases">
        <authorList>
            <person name="Martin H S."/>
        </authorList>
    </citation>
    <scope>NUCLEOTIDE SEQUENCE</scope>
</reference>
<gene>
    <name evidence="13" type="ORF">BINO364_LOCUS5017</name>
</gene>
<dbReference type="GO" id="GO:0005737">
    <property type="term" value="C:cytoplasm"/>
    <property type="evidence" value="ECO:0007669"/>
    <property type="project" value="UniProtKB-SubCell"/>
</dbReference>
<evidence type="ECO:0000256" key="3">
    <source>
        <dbReference type="ARBA" id="ARBA00022473"/>
    </source>
</evidence>
<dbReference type="EMBL" id="OV170233">
    <property type="protein sequence ID" value="CAH0718555.1"/>
    <property type="molecule type" value="Genomic_DNA"/>
</dbReference>
<comment type="subcellular location">
    <subcellularLocation>
        <location evidence="2">Cytoplasm</location>
    </subcellularLocation>
    <subcellularLocation>
        <location evidence="1 9 10">Nucleus</location>
    </subcellularLocation>
</comment>
<dbReference type="GO" id="GO:0005634">
    <property type="term" value="C:nucleus"/>
    <property type="evidence" value="ECO:0007669"/>
    <property type="project" value="UniProtKB-SubCell"/>
</dbReference>
<feature type="DNA-binding region" description="Homeobox" evidence="9">
    <location>
        <begin position="278"/>
        <end position="328"/>
    </location>
</feature>
<dbReference type="InterPro" id="IPR009057">
    <property type="entry name" value="Homeodomain-like_sf"/>
</dbReference>
<feature type="non-terminal residue" evidence="13">
    <location>
        <position position="372"/>
    </location>
</feature>
<evidence type="ECO:0000313" key="13">
    <source>
        <dbReference type="EMBL" id="CAH0718555.1"/>
    </source>
</evidence>
<keyword evidence="4" id="KW-0805">Transcription regulation</keyword>
<evidence type="ECO:0000313" key="14">
    <source>
        <dbReference type="Proteomes" id="UP000838878"/>
    </source>
</evidence>
<dbReference type="CDD" id="cd00086">
    <property type="entry name" value="homeodomain"/>
    <property type="match status" value="1"/>
</dbReference>
<dbReference type="Gene3D" id="1.10.10.60">
    <property type="entry name" value="Homeodomain-like"/>
    <property type="match status" value="1"/>
</dbReference>
<dbReference type="Pfam" id="PF16878">
    <property type="entry name" value="SIX1_SD"/>
    <property type="match status" value="1"/>
</dbReference>
<keyword evidence="8 9" id="KW-0539">Nucleus</keyword>
<dbReference type="PANTHER" id="PTHR10390">
    <property type="entry name" value="HOMEOBOX PROTEIN SIX"/>
    <property type="match status" value="1"/>
</dbReference>
<dbReference type="PROSITE" id="PS00027">
    <property type="entry name" value="HOMEOBOX_1"/>
    <property type="match status" value="1"/>
</dbReference>
<evidence type="ECO:0000256" key="6">
    <source>
        <dbReference type="ARBA" id="ARBA00023155"/>
    </source>
</evidence>
<dbReference type="Pfam" id="PF00046">
    <property type="entry name" value="Homeodomain"/>
    <property type="match status" value="1"/>
</dbReference>
<feature type="region of interest" description="Disordered" evidence="11">
    <location>
        <begin position="1"/>
        <end position="29"/>
    </location>
</feature>
<organism evidence="13 14">
    <name type="scientific">Brenthis ino</name>
    <name type="common">lesser marbled fritillary</name>
    <dbReference type="NCBI Taxonomy" id="405034"/>
    <lineage>
        <taxon>Eukaryota</taxon>
        <taxon>Metazoa</taxon>
        <taxon>Ecdysozoa</taxon>
        <taxon>Arthropoda</taxon>
        <taxon>Hexapoda</taxon>
        <taxon>Insecta</taxon>
        <taxon>Pterygota</taxon>
        <taxon>Neoptera</taxon>
        <taxon>Endopterygota</taxon>
        <taxon>Lepidoptera</taxon>
        <taxon>Glossata</taxon>
        <taxon>Ditrysia</taxon>
        <taxon>Papilionoidea</taxon>
        <taxon>Nymphalidae</taxon>
        <taxon>Heliconiinae</taxon>
        <taxon>Argynnini</taxon>
        <taxon>Brenthis</taxon>
    </lineage>
</organism>
<dbReference type="InterPro" id="IPR001356">
    <property type="entry name" value="HD"/>
</dbReference>
<evidence type="ECO:0000256" key="10">
    <source>
        <dbReference type="RuleBase" id="RU000682"/>
    </source>
</evidence>
<dbReference type="InterPro" id="IPR031701">
    <property type="entry name" value="SIX1_SD"/>
</dbReference>
<evidence type="ECO:0000256" key="8">
    <source>
        <dbReference type="ARBA" id="ARBA00023242"/>
    </source>
</evidence>
<evidence type="ECO:0000259" key="12">
    <source>
        <dbReference type="PROSITE" id="PS50071"/>
    </source>
</evidence>
<feature type="compositionally biased region" description="Low complexity" evidence="11">
    <location>
        <begin position="9"/>
        <end position="24"/>
    </location>
</feature>
<keyword evidence="7" id="KW-0804">Transcription</keyword>
<evidence type="ECO:0000256" key="11">
    <source>
        <dbReference type="SAM" id="MobiDB-lite"/>
    </source>
</evidence>
<dbReference type="FunFam" id="1.10.10.60:FF:000085">
    <property type="entry name" value="SIX homeobox 5"/>
    <property type="match status" value="1"/>
</dbReference>
<dbReference type="OrthoDB" id="3501850at2759"/>
<evidence type="ECO:0000256" key="1">
    <source>
        <dbReference type="ARBA" id="ARBA00004123"/>
    </source>
</evidence>
<dbReference type="SUPFAM" id="SSF46689">
    <property type="entry name" value="Homeodomain-like"/>
    <property type="match status" value="1"/>
</dbReference>
<name>A0A8J9VFS7_9NEOP</name>
<protein>
    <recommendedName>
        <fullName evidence="12">Homeobox domain-containing protein</fullName>
    </recommendedName>
</protein>
<evidence type="ECO:0000256" key="5">
    <source>
        <dbReference type="ARBA" id="ARBA00023125"/>
    </source>
</evidence>
<dbReference type="AlphaFoldDB" id="A0A8J9VFS7"/>